<evidence type="ECO:0000313" key="11">
    <source>
        <dbReference type="Proteomes" id="UP000637002"/>
    </source>
</evidence>
<name>A0A916UX95_9HYPH</name>
<evidence type="ECO:0000256" key="8">
    <source>
        <dbReference type="HAMAP-Rule" id="MF_00316"/>
    </source>
</evidence>
<keyword evidence="6 8" id="KW-0342">GTP-binding</keyword>
<keyword evidence="5 8" id="KW-0460">Magnesium</keyword>
<dbReference type="InterPro" id="IPR029044">
    <property type="entry name" value="Nucleotide-diphossugar_trans"/>
</dbReference>
<dbReference type="GO" id="GO:0005737">
    <property type="term" value="C:cytoplasm"/>
    <property type="evidence" value="ECO:0007669"/>
    <property type="project" value="UniProtKB-SubCell"/>
</dbReference>
<reference evidence="10" key="2">
    <citation type="submission" date="2020-09" db="EMBL/GenBank/DDBJ databases">
        <authorList>
            <person name="Sun Q."/>
            <person name="Zhou Y."/>
        </authorList>
    </citation>
    <scope>NUCLEOTIDE SEQUENCE</scope>
    <source>
        <strain evidence="10">CGMCC 1.12919</strain>
    </source>
</reference>
<dbReference type="HAMAP" id="MF_00316">
    <property type="entry name" value="MobA"/>
    <property type="match status" value="1"/>
</dbReference>
<organism evidence="10 11">
    <name type="scientific">Chelatococcus reniformis</name>
    <dbReference type="NCBI Taxonomy" id="1494448"/>
    <lineage>
        <taxon>Bacteria</taxon>
        <taxon>Pseudomonadati</taxon>
        <taxon>Pseudomonadota</taxon>
        <taxon>Alphaproteobacteria</taxon>
        <taxon>Hyphomicrobiales</taxon>
        <taxon>Chelatococcaceae</taxon>
        <taxon>Chelatococcus</taxon>
    </lineage>
</organism>
<keyword evidence="11" id="KW-1185">Reference proteome</keyword>
<comment type="subunit">
    <text evidence="8">Monomer.</text>
</comment>
<comment type="function">
    <text evidence="8">Transfers a GMP moiety from GTP to Mo-molybdopterin (Mo-MPT) cofactor (Moco or molybdenum cofactor) to form Mo-molybdopterin guanine dinucleotide (Mo-MGD) cofactor.</text>
</comment>
<keyword evidence="7 8" id="KW-0501">Molybdenum cofactor biosynthesis</keyword>
<dbReference type="InterPro" id="IPR025877">
    <property type="entry name" value="MobA-like_NTP_Trfase"/>
</dbReference>
<comment type="catalytic activity">
    <reaction evidence="8">
        <text>Mo-molybdopterin + GTP + H(+) = Mo-molybdopterin guanine dinucleotide + diphosphate</text>
        <dbReference type="Rhea" id="RHEA:34243"/>
        <dbReference type="ChEBI" id="CHEBI:15378"/>
        <dbReference type="ChEBI" id="CHEBI:33019"/>
        <dbReference type="ChEBI" id="CHEBI:37565"/>
        <dbReference type="ChEBI" id="CHEBI:71302"/>
        <dbReference type="ChEBI" id="CHEBI:71310"/>
        <dbReference type="EC" id="2.7.7.77"/>
    </reaction>
</comment>
<comment type="similarity">
    <text evidence="8">Belongs to the MobA family.</text>
</comment>
<keyword evidence="10" id="KW-0548">Nucleotidyltransferase</keyword>
<evidence type="ECO:0000256" key="2">
    <source>
        <dbReference type="ARBA" id="ARBA00022679"/>
    </source>
</evidence>
<dbReference type="NCBIfam" id="TIGR02665">
    <property type="entry name" value="molyb_mobA"/>
    <property type="match status" value="1"/>
</dbReference>
<dbReference type="Gene3D" id="3.90.550.10">
    <property type="entry name" value="Spore Coat Polysaccharide Biosynthesis Protein SpsA, Chain A"/>
    <property type="match status" value="1"/>
</dbReference>
<dbReference type="SUPFAM" id="SSF53448">
    <property type="entry name" value="Nucleotide-diphospho-sugar transferases"/>
    <property type="match status" value="1"/>
</dbReference>
<dbReference type="PANTHER" id="PTHR19136">
    <property type="entry name" value="MOLYBDENUM COFACTOR GUANYLYLTRANSFERASE"/>
    <property type="match status" value="1"/>
</dbReference>
<keyword evidence="2 8" id="KW-0808">Transferase</keyword>
<feature type="binding site" evidence="8">
    <location>
        <begin position="10"/>
        <end position="12"/>
    </location>
    <ligand>
        <name>GTP</name>
        <dbReference type="ChEBI" id="CHEBI:37565"/>
    </ligand>
</feature>
<accession>A0A916UX95</accession>
<dbReference type="GO" id="GO:0005525">
    <property type="term" value="F:GTP binding"/>
    <property type="evidence" value="ECO:0007669"/>
    <property type="project" value="UniProtKB-UniRule"/>
</dbReference>
<evidence type="ECO:0000256" key="4">
    <source>
        <dbReference type="ARBA" id="ARBA00022741"/>
    </source>
</evidence>
<dbReference type="EC" id="2.7.7.77" evidence="8"/>
<dbReference type="AlphaFoldDB" id="A0A916UX95"/>
<keyword evidence="4 8" id="KW-0547">Nucleotide-binding</keyword>
<dbReference type="Pfam" id="PF12804">
    <property type="entry name" value="NTP_transf_3"/>
    <property type="match status" value="1"/>
</dbReference>
<proteinExistence type="inferred from homology"/>
<protein>
    <recommendedName>
        <fullName evidence="8">Molybdenum cofactor guanylyltransferase</fullName>
        <shortName evidence="8">MoCo guanylyltransferase</shortName>
        <ecNumber evidence="8">2.7.7.77</ecNumber>
    </recommendedName>
    <alternativeName>
        <fullName evidence="8">GTP:molybdopterin guanylyltransferase</fullName>
    </alternativeName>
    <alternativeName>
        <fullName evidence="8">Mo-MPT guanylyltransferase</fullName>
    </alternativeName>
    <alternativeName>
        <fullName evidence="8">Molybdopterin guanylyltransferase</fullName>
    </alternativeName>
    <alternativeName>
        <fullName evidence="8">Molybdopterin-guanine dinucleotide synthase</fullName>
        <shortName evidence="8">MGD synthase</shortName>
    </alternativeName>
</protein>
<comment type="caution">
    <text evidence="8">Lacks conserved residue(s) required for the propagation of feature annotation.</text>
</comment>
<evidence type="ECO:0000256" key="7">
    <source>
        <dbReference type="ARBA" id="ARBA00023150"/>
    </source>
</evidence>
<comment type="domain">
    <text evidence="8">The N-terminal domain determines nucleotide recognition and specific binding, while the C-terminal domain determines the specific binding to the target protein.</text>
</comment>
<gene>
    <name evidence="8 10" type="primary">mobA</name>
    <name evidence="10" type="ORF">GCM10010994_57570</name>
</gene>
<dbReference type="InterPro" id="IPR013482">
    <property type="entry name" value="Molybde_CF_guanTrfase"/>
</dbReference>
<dbReference type="GO" id="GO:1902758">
    <property type="term" value="P:bis(molybdopterin guanine dinucleotide)molybdenum biosynthetic process"/>
    <property type="evidence" value="ECO:0007669"/>
    <property type="project" value="TreeGrafter"/>
</dbReference>
<feature type="binding site" evidence="8">
    <location>
        <position position="22"/>
    </location>
    <ligand>
        <name>GTP</name>
        <dbReference type="ChEBI" id="CHEBI:37565"/>
    </ligand>
</feature>
<evidence type="ECO:0000259" key="9">
    <source>
        <dbReference type="Pfam" id="PF12804"/>
    </source>
</evidence>
<sequence length="205" mass="21051">MSESVAGLVLAGGLSRRMGADKPLCPLGGRPLIAHVIERLEPQCGGGLVLNANGGAGRYAAFGLPVVPDGIPGFAGPLAGILAGMDHLAARRPAVALMVSAPADAPFLPRDLVARLTAARAAAGVEVAVAASAGRDHPVVALWPVALRDALREALAQGLRRVGMFAAQRRAVTADWPAEPVDPFFNANTADELEAAERLAALRPR</sequence>
<comment type="caution">
    <text evidence="10">The sequence shown here is derived from an EMBL/GenBank/DDBJ whole genome shotgun (WGS) entry which is preliminary data.</text>
</comment>
<comment type="cofactor">
    <cofactor evidence="8">
        <name>Mg(2+)</name>
        <dbReference type="ChEBI" id="CHEBI:18420"/>
    </cofactor>
</comment>
<feature type="binding site" evidence="8">
    <location>
        <position position="69"/>
    </location>
    <ligand>
        <name>GTP</name>
        <dbReference type="ChEBI" id="CHEBI:37565"/>
    </ligand>
</feature>
<evidence type="ECO:0000313" key="10">
    <source>
        <dbReference type="EMBL" id="GGC92227.1"/>
    </source>
</evidence>
<feature type="domain" description="MobA-like NTP transferase" evidence="9">
    <location>
        <begin position="7"/>
        <end position="162"/>
    </location>
</feature>
<keyword evidence="3 8" id="KW-0479">Metal-binding</keyword>
<dbReference type="CDD" id="cd02503">
    <property type="entry name" value="MobA"/>
    <property type="match status" value="1"/>
</dbReference>
<feature type="binding site" evidence="8">
    <location>
        <position position="104"/>
    </location>
    <ligand>
        <name>Mg(2+)</name>
        <dbReference type="ChEBI" id="CHEBI:18420"/>
    </ligand>
</feature>
<feature type="binding site" evidence="8">
    <location>
        <position position="104"/>
    </location>
    <ligand>
        <name>GTP</name>
        <dbReference type="ChEBI" id="CHEBI:37565"/>
    </ligand>
</feature>
<evidence type="ECO:0000256" key="5">
    <source>
        <dbReference type="ARBA" id="ARBA00022842"/>
    </source>
</evidence>
<evidence type="ECO:0000256" key="6">
    <source>
        <dbReference type="ARBA" id="ARBA00023134"/>
    </source>
</evidence>
<comment type="subcellular location">
    <subcellularLocation>
        <location evidence="8">Cytoplasm</location>
    </subcellularLocation>
</comment>
<reference evidence="10" key="1">
    <citation type="journal article" date="2014" name="Int. J. Syst. Evol. Microbiol.">
        <title>Complete genome sequence of Corynebacterium casei LMG S-19264T (=DSM 44701T), isolated from a smear-ripened cheese.</title>
        <authorList>
            <consortium name="US DOE Joint Genome Institute (JGI-PGF)"/>
            <person name="Walter F."/>
            <person name="Albersmeier A."/>
            <person name="Kalinowski J."/>
            <person name="Ruckert C."/>
        </authorList>
    </citation>
    <scope>NUCLEOTIDE SEQUENCE</scope>
    <source>
        <strain evidence="10">CGMCC 1.12919</strain>
    </source>
</reference>
<dbReference type="Proteomes" id="UP000637002">
    <property type="component" value="Unassembled WGS sequence"/>
</dbReference>
<evidence type="ECO:0000256" key="1">
    <source>
        <dbReference type="ARBA" id="ARBA00022490"/>
    </source>
</evidence>
<evidence type="ECO:0000256" key="3">
    <source>
        <dbReference type="ARBA" id="ARBA00022723"/>
    </source>
</evidence>
<dbReference type="PANTHER" id="PTHR19136:SF81">
    <property type="entry name" value="MOLYBDENUM COFACTOR GUANYLYLTRANSFERASE"/>
    <property type="match status" value="1"/>
</dbReference>
<dbReference type="EMBL" id="BMGG01000012">
    <property type="protein sequence ID" value="GGC92227.1"/>
    <property type="molecule type" value="Genomic_DNA"/>
</dbReference>
<dbReference type="GO" id="GO:0046872">
    <property type="term" value="F:metal ion binding"/>
    <property type="evidence" value="ECO:0007669"/>
    <property type="project" value="UniProtKB-KW"/>
</dbReference>
<keyword evidence="1 8" id="KW-0963">Cytoplasm</keyword>
<dbReference type="GO" id="GO:0061603">
    <property type="term" value="F:molybdenum cofactor guanylyltransferase activity"/>
    <property type="evidence" value="ECO:0007669"/>
    <property type="project" value="UniProtKB-EC"/>
</dbReference>
<dbReference type="RefSeq" id="WP_188612626.1">
    <property type="nucleotide sequence ID" value="NZ_BMGG01000012.1"/>
</dbReference>